<feature type="compositionally biased region" description="Basic and acidic residues" evidence="1">
    <location>
        <begin position="42"/>
        <end position="52"/>
    </location>
</feature>
<evidence type="ECO:0000313" key="3">
    <source>
        <dbReference type="Proteomes" id="UP000467840"/>
    </source>
</evidence>
<organism evidence="2 3">
    <name type="scientific">Hevea brasiliensis</name>
    <name type="common">Para rubber tree</name>
    <name type="synonym">Siphonia brasiliensis</name>
    <dbReference type="NCBI Taxonomy" id="3981"/>
    <lineage>
        <taxon>Eukaryota</taxon>
        <taxon>Viridiplantae</taxon>
        <taxon>Streptophyta</taxon>
        <taxon>Embryophyta</taxon>
        <taxon>Tracheophyta</taxon>
        <taxon>Spermatophyta</taxon>
        <taxon>Magnoliopsida</taxon>
        <taxon>eudicotyledons</taxon>
        <taxon>Gunneridae</taxon>
        <taxon>Pentapetalae</taxon>
        <taxon>rosids</taxon>
        <taxon>fabids</taxon>
        <taxon>Malpighiales</taxon>
        <taxon>Euphorbiaceae</taxon>
        <taxon>Crotonoideae</taxon>
        <taxon>Micrandreae</taxon>
        <taxon>Hevea</taxon>
    </lineage>
</organism>
<protein>
    <submittedName>
        <fullName evidence="2">Uncharacterized protein</fullName>
    </submittedName>
</protein>
<feature type="compositionally biased region" description="Basic residues" evidence="1">
    <location>
        <begin position="1"/>
        <end position="21"/>
    </location>
</feature>
<comment type="caution">
    <text evidence="2">The sequence shown here is derived from an EMBL/GenBank/DDBJ whole genome shotgun (WGS) entry which is preliminary data.</text>
</comment>
<evidence type="ECO:0000256" key="1">
    <source>
        <dbReference type="SAM" id="MobiDB-lite"/>
    </source>
</evidence>
<sequence length="159" mass="18269">MLERSRRKHRSENRQATRHHLSTHERSPETKKCGAPSSEEVVVEKPVTEKDPPATVESEPQAPEKPAPVVEEEVVAVEAEKPKETGEVKIAQSVSFKEETNVVGELPESQKKALDELKQLIQEALNKHEFTTPPPPPVKRRRSRLSPRKLRRRWRRKLN</sequence>
<dbReference type="AlphaFoldDB" id="A0A6A6KQY1"/>
<feature type="compositionally biased region" description="Basic and acidic residues" evidence="1">
    <location>
        <begin position="22"/>
        <end position="32"/>
    </location>
</feature>
<feature type="region of interest" description="Disordered" evidence="1">
    <location>
        <begin position="125"/>
        <end position="159"/>
    </location>
</feature>
<feature type="compositionally biased region" description="Basic residues" evidence="1">
    <location>
        <begin position="138"/>
        <end position="159"/>
    </location>
</feature>
<evidence type="ECO:0000313" key="2">
    <source>
        <dbReference type="EMBL" id="KAF2290924.1"/>
    </source>
</evidence>
<accession>A0A6A6KQY1</accession>
<proteinExistence type="predicted"/>
<name>A0A6A6KQY1_HEVBR</name>
<dbReference type="Proteomes" id="UP000467840">
    <property type="component" value="Chromosome 2"/>
</dbReference>
<feature type="region of interest" description="Disordered" evidence="1">
    <location>
        <begin position="1"/>
        <end position="70"/>
    </location>
</feature>
<gene>
    <name evidence="2" type="ORF">GH714_016805</name>
</gene>
<keyword evidence="3" id="KW-1185">Reference proteome</keyword>
<dbReference type="EMBL" id="JAAGAX010000015">
    <property type="protein sequence ID" value="KAF2290924.1"/>
    <property type="molecule type" value="Genomic_DNA"/>
</dbReference>
<reference evidence="2 3" key="1">
    <citation type="journal article" date="2020" name="Mol. Plant">
        <title>The Chromosome-Based Rubber Tree Genome Provides New Insights into Spurge Genome Evolution and Rubber Biosynthesis.</title>
        <authorList>
            <person name="Liu J."/>
            <person name="Shi C."/>
            <person name="Shi C.C."/>
            <person name="Li W."/>
            <person name="Zhang Q.J."/>
            <person name="Zhang Y."/>
            <person name="Li K."/>
            <person name="Lu H.F."/>
            <person name="Shi C."/>
            <person name="Zhu S.T."/>
            <person name="Xiao Z.Y."/>
            <person name="Nan H."/>
            <person name="Yue Y."/>
            <person name="Zhu X.G."/>
            <person name="Wu Y."/>
            <person name="Hong X.N."/>
            <person name="Fan G.Y."/>
            <person name="Tong Y."/>
            <person name="Zhang D."/>
            <person name="Mao C.L."/>
            <person name="Liu Y.L."/>
            <person name="Hao S.J."/>
            <person name="Liu W.Q."/>
            <person name="Lv M.Q."/>
            <person name="Zhang H.B."/>
            <person name="Liu Y."/>
            <person name="Hu-Tang G.R."/>
            <person name="Wang J.P."/>
            <person name="Wang J.H."/>
            <person name="Sun Y.H."/>
            <person name="Ni S.B."/>
            <person name="Chen W.B."/>
            <person name="Zhang X.C."/>
            <person name="Jiao Y.N."/>
            <person name="Eichler E.E."/>
            <person name="Li G.H."/>
            <person name="Liu X."/>
            <person name="Gao L.Z."/>
        </authorList>
    </citation>
    <scope>NUCLEOTIDE SEQUENCE [LARGE SCALE GENOMIC DNA]</scope>
    <source>
        <strain evidence="3">cv. GT1</strain>
        <tissue evidence="2">Leaf</tissue>
    </source>
</reference>